<dbReference type="HAMAP" id="MF_00657">
    <property type="entry name" value="Hydroxyl_YbiX"/>
    <property type="match status" value="1"/>
</dbReference>
<keyword evidence="4 7" id="KW-0223">Dioxygenase</keyword>
<evidence type="ECO:0000256" key="4">
    <source>
        <dbReference type="ARBA" id="ARBA00022964"/>
    </source>
</evidence>
<reference evidence="9 10" key="1">
    <citation type="journal article" date="2018" name="Int. J. Syst. Evol. Microbiol.">
        <title>Parvibium lacunae gen. nov., sp. nov., a new member of the family Alcaligenaceae isolated from a freshwater pond.</title>
        <authorList>
            <person name="Chen W.M."/>
            <person name="Xie P.B."/>
            <person name="Hsu M.Y."/>
            <person name="Sheu S.Y."/>
        </authorList>
    </citation>
    <scope>NUCLEOTIDE SEQUENCE [LARGE SCALE GENOMIC DNA]</scope>
    <source>
        <strain evidence="9 10">KMB9</strain>
    </source>
</reference>
<dbReference type="PROSITE" id="PS51471">
    <property type="entry name" value="FE2OG_OXY"/>
    <property type="match status" value="1"/>
</dbReference>
<proteinExistence type="inferred from homology"/>
<dbReference type="OrthoDB" id="9812472at2"/>
<feature type="binding site" evidence="7">
    <location>
        <position position="170"/>
    </location>
    <ligand>
        <name>2-oxoglutarate</name>
        <dbReference type="ChEBI" id="CHEBI:16810"/>
    </ligand>
</feature>
<keyword evidence="10" id="KW-1185">Reference proteome</keyword>
<comment type="caution">
    <text evidence="9">The sequence shown here is derived from an EMBL/GenBank/DDBJ whole genome shotgun (WGS) entry which is preliminary data.</text>
</comment>
<dbReference type="NCBIfam" id="NF003974">
    <property type="entry name" value="PRK05467.1-3"/>
    <property type="match status" value="1"/>
</dbReference>
<dbReference type="Pfam" id="PF18331">
    <property type="entry name" value="PKHD_C"/>
    <property type="match status" value="1"/>
</dbReference>
<dbReference type="GO" id="GO:0016706">
    <property type="term" value="F:2-oxoglutarate-dependent dioxygenase activity"/>
    <property type="evidence" value="ECO:0007669"/>
    <property type="project" value="UniProtKB-UniRule"/>
</dbReference>
<dbReference type="GO" id="GO:0005506">
    <property type="term" value="F:iron ion binding"/>
    <property type="evidence" value="ECO:0007669"/>
    <property type="project" value="UniProtKB-UniRule"/>
</dbReference>
<feature type="binding site" evidence="7">
    <location>
        <position position="160"/>
    </location>
    <ligand>
        <name>Fe cation</name>
        <dbReference type="ChEBI" id="CHEBI:24875"/>
    </ligand>
</feature>
<dbReference type="InterPro" id="IPR005123">
    <property type="entry name" value="Oxoglu/Fe-dep_dioxygenase_dom"/>
</dbReference>
<dbReference type="AlphaFoldDB" id="A0A368L482"/>
<evidence type="ECO:0000313" key="9">
    <source>
        <dbReference type="EMBL" id="RCS58379.1"/>
    </source>
</evidence>
<dbReference type="RefSeq" id="WP_114402462.1">
    <property type="nucleotide sequence ID" value="NZ_QPGB01000002.1"/>
</dbReference>
<dbReference type="GO" id="GO:0031418">
    <property type="term" value="F:L-ascorbic acid binding"/>
    <property type="evidence" value="ECO:0007669"/>
    <property type="project" value="UniProtKB-KW"/>
</dbReference>
<dbReference type="InterPro" id="IPR006620">
    <property type="entry name" value="Pro_4_hyd_alph"/>
</dbReference>
<dbReference type="GO" id="GO:0006879">
    <property type="term" value="P:intracellular iron ion homeostasis"/>
    <property type="evidence" value="ECO:0007669"/>
    <property type="project" value="TreeGrafter"/>
</dbReference>
<dbReference type="InterPro" id="IPR023550">
    <property type="entry name" value="PKHD_hydroxylase"/>
</dbReference>
<evidence type="ECO:0000256" key="5">
    <source>
        <dbReference type="ARBA" id="ARBA00023002"/>
    </source>
</evidence>
<feature type="binding site" evidence="7">
    <location>
        <position position="99"/>
    </location>
    <ligand>
        <name>Fe cation</name>
        <dbReference type="ChEBI" id="CHEBI:24875"/>
    </ligand>
</feature>
<evidence type="ECO:0000256" key="3">
    <source>
        <dbReference type="ARBA" id="ARBA00022896"/>
    </source>
</evidence>
<dbReference type="InterPro" id="IPR044862">
    <property type="entry name" value="Pro_4_hyd_alph_FE2OG_OXY"/>
</dbReference>
<name>A0A368L482_9BURK</name>
<protein>
    <submittedName>
        <fullName evidence="9">Fe2+-dependent dioxygenase</fullName>
    </submittedName>
</protein>
<dbReference type="Proteomes" id="UP000252357">
    <property type="component" value="Unassembled WGS sequence"/>
</dbReference>
<evidence type="ECO:0000313" key="10">
    <source>
        <dbReference type="Proteomes" id="UP000252357"/>
    </source>
</evidence>
<keyword evidence="6 7" id="KW-0408">Iron</keyword>
<evidence type="ECO:0000256" key="2">
    <source>
        <dbReference type="ARBA" id="ARBA00022723"/>
    </source>
</evidence>
<dbReference type="Pfam" id="PF13640">
    <property type="entry name" value="2OG-FeII_Oxy_3"/>
    <property type="match status" value="1"/>
</dbReference>
<sequence>MLLVIPQVLSADHVRECRQLVEAATWVDGKVTAGTQSGQVKHNQQLPEDDPNAMAARNIILQSLGICAPFITAALPRKIFPPLFNRYSGQQNQFGNHIDNAIRTSSSNGQWVRTDLSATLFLAEPDEYEGGELVIEDTYGSQRIKLAAGDMVLYPSSSVHRVEPVTRGARLASFFWIESMVRSDEQRRLLYDLDMAILSLRAQSQAGDSTEVVQLTGCYHNLLRMWATT</sequence>
<evidence type="ECO:0000259" key="8">
    <source>
        <dbReference type="PROSITE" id="PS51471"/>
    </source>
</evidence>
<dbReference type="EMBL" id="QPGB01000002">
    <property type="protein sequence ID" value="RCS58379.1"/>
    <property type="molecule type" value="Genomic_DNA"/>
</dbReference>
<keyword evidence="2 7" id="KW-0479">Metal-binding</keyword>
<keyword evidence="3 7" id="KW-0847">Vitamin C</keyword>
<evidence type="ECO:0000256" key="7">
    <source>
        <dbReference type="HAMAP-Rule" id="MF_00657"/>
    </source>
</evidence>
<dbReference type="NCBIfam" id="NF003975">
    <property type="entry name" value="PRK05467.1-4"/>
    <property type="match status" value="1"/>
</dbReference>
<dbReference type="PANTHER" id="PTHR41536:SF1">
    <property type="entry name" value="PKHD-TYPE HYDROXYLASE YBIX"/>
    <property type="match status" value="1"/>
</dbReference>
<gene>
    <name evidence="9" type="ORF">DU000_06055</name>
</gene>
<organism evidence="9 10">
    <name type="scientific">Parvibium lacunae</name>
    <dbReference type="NCBI Taxonomy" id="1888893"/>
    <lineage>
        <taxon>Bacteria</taxon>
        <taxon>Pseudomonadati</taxon>
        <taxon>Pseudomonadota</taxon>
        <taxon>Betaproteobacteria</taxon>
        <taxon>Burkholderiales</taxon>
        <taxon>Alcaligenaceae</taxon>
        <taxon>Parvibium</taxon>
    </lineage>
</organism>
<dbReference type="SMART" id="SM00702">
    <property type="entry name" value="P4Hc"/>
    <property type="match status" value="1"/>
</dbReference>
<evidence type="ECO:0000256" key="1">
    <source>
        <dbReference type="ARBA" id="ARBA00001961"/>
    </source>
</evidence>
<dbReference type="PANTHER" id="PTHR41536">
    <property type="entry name" value="PKHD-TYPE HYDROXYLASE YBIX"/>
    <property type="match status" value="1"/>
</dbReference>
<accession>A0A368L482</accession>
<feature type="binding site" evidence="7">
    <location>
        <position position="97"/>
    </location>
    <ligand>
        <name>Fe cation</name>
        <dbReference type="ChEBI" id="CHEBI:24875"/>
    </ligand>
</feature>
<keyword evidence="5 7" id="KW-0560">Oxidoreductase</keyword>
<feature type="domain" description="Fe2OG dioxygenase" evidence="8">
    <location>
        <begin position="78"/>
        <end position="179"/>
    </location>
</feature>
<dbReference type="Gene3D" id="2.60.120.620">
    <property type="entry name" value="q2cbj1_9rhob like domain"/>
    <property type="match status" value="1"/>
</dbReference>
<evidence type="ECO:0000256" key="6">
    <source>
        <dbReference type="ARBA" id="ARBA00023004"/>
    </source>
</evidence>
<dbReference type="GO" id="GO:0006974">
    <property type="term" value="P:DNA damage response"/>
    <property type="evidence" value="ECO:0007669"/>
    <property type="project" value="TreeGrafter"/>
</dbReference>
<comment type="cofactor">
    <cofactor evidence="1 7">
        <name>L-ascorbate</name>
        <dbReference type="ChEBI" id="CHEBI:38290"/>
    </cofactor>
</comment>
<comment type="cofactor">
    <cofactor evidence="7">
        <name>Fe(2+)</name>
        <dbReference type="ChEBI" id="CHEBI:29033"/>
    </cofactor>
    <text evidence="7">Binds 1 Fe(2+) ion per subunit.</text>
</comment>
<dbReference type="InterPro" id="IPR041097">
    <property type="entry name" value="PKHD_C"/>
</dbReference>
<dbReference type="Gene3D" id="4.10.860.20">
    <property type="entry name" value="Rabenosyn, Rab binding domain"/>
    <property type="match status" value="1"/>
</dbReference>